<dbReference type="AlphaFoldDB" id="A0A5D2LMF6"/>
<dbReference type="Proteomes" id="UP000322667">
    <property type="component" value="Chromosome D03"/>
</dbReference>
<organism evidence="2 3">
    <name type="scientific">Gossypium tomentosum</name>
    <name type="common">Hawaiian cotton</name>
    <name type="synonym">Gossypium sandvicense</name>
    <dbReference type="NCBI Taxonomy" id="34277"/>
    <lineage>
        <taxon>Eukaryota</taxon>
        <taxon>Viridiplantae</taxon>
        <taxon>Streptophyta</taxon>
        <taxon>Embryophyta</taxon>
        <taxon>Tracheophyta</taxon>
        <taxon>Spermatophyta</taxon>
        <taxon>Magnoliopsida</taxon>
        <taxon>eudicotyledons</taxon>
        <taxon>Gunneridae</taxon>
        <taxon>Pentapetalae</taxon>
        <taxon>rosids</taxon>
        <taxon>malvids</taxon>
        <taxon>Malvales</taxon>
        <taxon>Malvaceae</taxon>
        <taxon>Malvoideae</taxon>
        <taxon>Gossypium</taxon>
    </lineage>
</organism>
<name>A0A5D2LMF6_GOSTO</name>
<feature type="region of interest" description="Disordered" evidence="1">
    <location>
        <begin position="37"/>
        <end position="57"/>
    </location>
</feature>
<evidence type="ECO:0000313" key="2">
    <source>
        <dbReference type="EMBL" id="TYH79824.1"/>
    </source>
</evidence>
<keyword evidence="3" id="KW-1185">Reference proteome</keyword>
<evidence type="ECO:0000313" key="3">
    <source>
        <dbReference type="Proteomes" id="UP000322667"/>
    </source>
</evidence>
<protein>
    <submittedName>
        <fullName evidence="2">Uncharacterized protein</fullName>
    </submittedName>
</protein>
<sequence>MLQKDVRAGTEAIKELRVEYYNKSNIELALLTTPISSRSNDKQHQDIGEEIIGSSNS</sequence>
<accession>A0A5D2LMF6</accession>
<gene>
    <name evidence="2" type="ORF">ES332_D03G089600v1</name>
</gene>
<proteinExistence type="predicted"/>
<evidence type="ECO:0000256" key="1">
    <source>
        <dbReference type="SAM" id="MobiDB-lite"/>
    </source>
</evidence>
<reference evidence="2 3" key="1">
    <citation type="submission" date="2019-07" db="EMBL/GenBank/DDBJ databases">
        <title>WGS assembly of Gossypium tomentosum.</title>
        <authorList>
            <person name="Chen Z.J."/>
            <person name="Sreedasyam A."/>
            <person name="Ando A."/>
            <person name="Song Q."/>
            <person name="De L."/>
            <person name="Hulse-Kemp A."/>
            <person name="Ding M."/>
            <person name="Ye W."/>
            <person name="Kirkbride R."/>
            <person name="Jenkins J."/>
            <person name="Plott C."/>
            <person name="Lovell J."/>
            <person name="Lin Y.-M."/>
            <person name="Vaughn R."/>
            <person name="Liu B."/>
            <person name="Li W."/>
            <person name="Simpson S."/>
            <person name="Scheffler B."/>
            <person name="Saski C."/>
            <person name="Grover C."/>
            <person name="Hu G."/>
            <person name="Conover J."/>
            <person name="Carlson J."/>
            <person name="Shu S."/>
            <person name="Boston L."/>
            <person name="Williams M."/>
            <person name="Peterson D."/>
            <person name="Mcgee K."/>
            <person name="Jones D."/>
            <person name="Wendel J."/>
            <person name="Stelly D."/>
            <person name="Grimwood J."/>
            <person name="Schmutz J."/>
        </authorList>
    </citation>
    <scope>NUCLEOTIDE SEQUENCE [LARGE SCALE GENOMIC DNA]</scope>
    <source>
        <strain evidence="2">7179.01</strain>
    </source>
</reference>
<dbReference type="EMBL" id="CM017625">
    <property type="protein sequence ID" value="TYH79824.1"/>
    <property type="molecule type" value="Genomic_DNA"/>
</dbReference>